<evidence type="ECO:0000313" key="9">
    <source>
        <dbReference type="Proteomes" id="UP001597383"/>
    </source>
</evidence>
<keyword evidence="4" id="KW-0720">Serine protease</keyword>
<dbReference type="InterPro" id="IPR001478">
    <property type="entry name" value="PDZ"/>
</dbReference>
<feature type="compositionally biased region" description="Basic and acidic residues" evidence="5">
    <location>
        <begin position="1"/>
        <end position="10"/>
    </location>
</feature>
<keyword evidence="6" id="KW-0472">Membrane</keyword>
<dbReference type="InterPro" id="IPR043504">
    <property type="entry name" value="Peptidase_S1_PA_chymotrypsin"/>
</dbReference>
<protein>
    <submittedName>
        <fullName evidence="8">S1C family serine protease</fullName>
        <ecNumber evidence="8">3.4.21.-</ecNumber>
    </submittedName>
</protein>
<feature type="region of interest" description="Disordered" evidence="5">
    <location>
        <begin position="1"/>
        <end position="45"/>
    </location>
</feature>
<dbReference type="Pfam" id="PF13365">
    <property type="entry name" value="Trypsin_2"/>
    <property type="match status" value="1"/>
</dbReference>
<dbReference type="RefSeq" id="WP_377556650.1">
    <property type="nucleotide sequence ID" value="NZ_JBHUHQ010000014.1"/>
</dbReference>
<dbReference type="Pfam" id="PF13180">
    <property type="entry name" value="PDZ_2"/>
    <property type="match status" value="1"/>
</dbReference>
<name>A0ABW4VZ05_9BACI</name>
<dbReference type="PROSITE" id="PS50106">
    <property type="entry name" value="PDZ"/>
    <property type="match status" value="1"/>
</dbReference>
<keyword evidence="6" id="KW-1133">Transmembrane helix</keyword>
<dbReference type="PANTHER" id="PTHR43343:SF3">
    <property type="entry name" value="PROTEASE DO-LIKE 8, CHLOROPLASTIC"/>
    <property type="match status" value="1"/>
</dbReference>
<keyword evidence="3 8" id="KW-0378">Hydrolase</keyword>
<evidence type="ECO:0000256" key="5">
    <source>
        <dbReference type="SAM" id="MobiDB-lite"/>
    </source>
</evidence>
<dbReference type="EMBL" id="JBHUHQ010000014">
    <property type="protein sequence ID" value="MFD2044331.1"/>
    <property type="molecule type" value="Genomic_DNA"/>
</dbReference>
<keyword evidence="6" id="KW-0812">Transmembrane</keyword>
<dbReference type="SUPFAM" id="SSF50156">
    <property type="entry name" value="PDZ domain-like"/>
    <property type="match status" value="1"/>
</dbReference>
<sequence>MEQNENKSMEENQIDTTNTEEESYDADLTKPAQPPMKNTRKSNSKRSGLFSGMIGGIISAGIVTVLFTSNVIPIDTNEDSSNSLSVQEERDPGIVTTMSVDNEEITSSNIEEVSEAVVGVINLKRQSIWTTSEEAGAGSGIIYKKEDGKAYIVTNQHVVDGAEEVEIVLSNDERLPAKVLGSDELSDLAILEVDGGKINKVANLGSSSDIKIGETVLAIGNPLGMEFANSLTKGIVSGLNRSVSVDTNSDGVADWITEVIQTDAAINPGNSGGALVDAEGNVIGINSMKVARQEVEGIGFAIPIDSALPIMEQLETDGEVSRPFIGISTASLNQVPPQYRSNIELPEEVEEAMVIADVEQGSPADQAGLKQFDVITKINGENVTSILELRKYMYSETAVGDTVMLEIYRDGEKHDIELTLTDRETI</sequence>
<dbReference type="PRINTS" id="PR00834">
    <property type="entry name" value="PROTEASES2C"/>
</dbReference>
<dbReference type="GO" id="GO:0006508">
    <property type="term" value="P:proteolysis"/>
    <property type="evidence" value="ECO:0007669"/>
    <property type="project" value="UniProtKB-KW"/>
</dbReference>
<dbReference type="InterPro" id="IPR001940">
    <property type="entry name" value="Peptidase_S1C"/>
</dbReference>
<organism evidence="8 9">
    <name type="scientific">Ornithinibacillus salinisoli</name>
    <dbReference type="NCBI Taxonomy" id="1848459"/>
    <lineage>
        <taxon>Bacteria</taxon>
        <taxon>Bacillati</taxon>
        <taxon>Bacillota</taxon>
        <taxon>Bacilli</taxon>
        <taxon>Bacillales</taxon>
        <taxon>Bacillaceae</taxon>
        <taxon>Ornithinibacillus</taxon>
    </lineage>
</organism>
<dbReference type="InterPro" id="IPR051201">
    <property type="entry name" value="Chloro_Bact_Ser_Proteases"/>
</dbReference>
<evidence type="ECO:0000256" key="1">
    <source>
        <dbReference type="ARBA" id="ARBA00010541"/>
    </source>
</evidence>
<evidence type="ECO:0000256" key="4">
    <source>
        <dbReference type="ARBA" id="ARBA00022825"/>
    </source>
</evidence>
<feature type="domain" description="PDZ" evidence="7">
    <location>
        <begin position="309"/>
        <end position="411"/>
    </location>
</feature>
<dbReference type="GO" id="GO:0008233">
    <property type="term" value="F:peptidase activity"/>
    <property type="evidence" value="ECO:0007669"/>
    <property type="project" value="UniProtKB-KW"/>
</dbReference>
<proteinExistence type="inferred from homology"/>
<dbReference type="CDD" id="cd06781">
    <property type="entry name" value="cpPDZ_BsHtra-like"/>
    <property type="match status" value="1"/>
</dbReference>
<dbReference type="SUPFAM" id="SSF50494">
    <property type="entry name" value="Trypsin-like serine proteases"/>
    <property type="match status" value="1"/>
</dbReference>
<accession>A0ABW4VZ05</accession>
<evidence type="ECO:0000256" key="3">
    <source>
        <dbReference type="ARBA" id="ARBA00022801"/>
    </source>
</evidence>
<dbReference type="EC" id="3.4.21.-" evidence="8"/>
<dbReference type="SMART" id="SM00228">
    <property type="entry name" value="PDZ"/>
    <property type="match status" value="1"/>
</dbReference>
<dbReference type="InterPro" id="IPR036034">
    <property type="entry name" value="PDZ_sf"/>
</dbReference>
<comment type="caution">
    <text evidence="8">The sequence shown here is derived from an EMBL/GenBank/DDBJ whole genome shotgun (WGS) entry which is preliminary data.</text>
</comment>
<evidence type="ECO:0000313" key="8">
    <source>
        <dbReference type="EMBL" id="MFD2044331.1"/>
    </source>
</evidence>
<dbReference type="Gene3D" id="2.40.10.10">
    <property type="entry name" value="Trypsin-like serine proteases"/>
    <property type="match status" value="2"/>
</dbReference>
<keyword evidence="2 8" id="KW-0645">Protease</keyword>
<evidence type="ECO:0000256" key="2">
    <source>
        <dbReference type="ARBA" id="ARBA00022670"/>
    </source>
</evidence>
<gene>
    <name evidence="8" type="ORF">ACFSJF_08650</name>
</gene>
<comment type="similarity">
    <text evidence="1">Belongs to the peptidase S1C family.</text>
</comment>
<evidence type="ECO:0000256" key="6">
    <source>
        <dbReference type="SAM" id="Phobius"/>
    </source>
</evidence>
<dbReference type="InterPro" id="IPR009003">
    <property type="entry name" value="Peptidase_S1_PA"/>
</dbReference>
<dbReference type="Proteomes" id="UP001597383">
    <property type="component" value="Unassembled WGS sequence"/>
</dbReference>
<keyword evidence="9" id="KW-1185">Reference proteome</keyword>
<reference evidence="9" key="1">
    <citation type="journal article" date="2019" name="Int. J. Syst. Evol. Microbiol.">
        <title>The Global Catalogue of Microorganisms (GCM) 10K type strain sequencing project: providing services to taxonomists for standard genome sequencing and annotation.</title>
        <authorList>
            <consortium name="The Broad Institute Genomics Platform"/>
            <consortium name="The Broad Institute Genome Sequencing Center for Infectious Disease"/>
            <person name="Wu L."/>
            <person name="Ma J."/>
        </authorList>
    </citation>
    <scope>NUCLEOTIDE SEQUENCE [LARGE SCALE GENOMIC DNA]</scope>
    <source>
        <strain evidence="9">R28</strain>
    </source>
</reference>
<evidence type="ECO:0000259" key="7">
    <source>
        <dbReference type="PROSITE" id="PS50106"/>
    </source>
</evidence>
<dbReference type="PANTHER" id="PTHR43343">
    <property type="entry name" value="PEPTIDASE S12"/>
    <property type="match status" value="1"/>
</dbReference>
<dbReference type="Gene3D" id="2.30.42.10">
    <property type="match status" value="1"/>
</dbReference>
<feature type="transmembrane region" description="Helical" evidence="6">
    <location>
        <begin position="47"/>
        <end position="67"/>
    </location>
</feature>